<dbReference type="AlphaFoldDB" id="A0A7Y6IAL8"/>
<keyword evidence="2" id="KW-1185">Reference proteome</keyword>
<evidence type="ECO:0000313" key="1">
    <source>
        <dbReference type="EMBL" id="NUW33940.1"/>
    </source>
</evidence>
<reference evidence="1 2" key="1">
    <citation type="submission" date="2020-06" db="EMBL/GenBank/DDBJ databases">
        <title>Nonomuraea sp. SMC257, a novel actinomycete isolated from soil.</title>
        <authorList>
            <person name="Chanama M."/>
        </authorList>
    </citation>
    <scope>NUCLEOTIDE SEQUENCE [LARGE SCALE GENOMIC DNA]</scope>
    <source>
        <strain evidence="1 2">SMC257</strain>
    </source>
</reference>
<comment type="caution">
    <text evidence="1">The sequence shown here is derived from an EMBL/GenBank/DDBJ whole genome shotgun (WGS) entry which is preliminary data.</text>
</comment>
<dbReference type="InterPro" id="IPR045617">
    <property type="entry name" value="DUF6445"/>
</dbReference>
<dbReference type="EMBL" id="JABWGN010000008">
    <property type="protein sequence ID" value="NUW33940.1"/>
    <property type="molecule type" value="Genomic_DNA"/>
</dbReference>
<accession>A0A7Y6IAL8</accession>
<dbReference type="Pfam" id="PF20043">
    <property type="entry name" value="DUF6445"/>
    <property type="match status" value="1"/>
</dbReference>
<name>A0A7Y6IAL8_9ACTN</name>
<protein>
    <submittedName>
        <fullName evidence="1">Uncharacterized protein</fullName>
    </submittedName>
</protein>
<dbReference type="Proteomes" id="UP000586042">
    <property type="component" value="Unassembled WGS sequence"/>
</dbReference>
<organism evidence="1 2">
    <name type="scientific">Nonomuraea montanisoli</name>
    <dbReference type="NCBI Taxonomy" id="2741721"/>
    <lineage>
        <taxon>Bacteria</taxon>
        <taxon>Bacillati</taxon>
        <taxon>Actinomycetota</taxon>
        <taxon>Actinomycetes</taxon>
        <taxon>Streptosporangiales</taxon>
        <taxon>Streptosporangiaceae</taxon>
        <taxon>Nonomuraea</taxon>
    </lineage>
</organism>
<sequence>MTERTGPPRVSGTALPPEFFLRVMDDYYADPEEVRAFALSADFAKPFTGSWAGTHSLQRHPRTAEVFHELARRTGIPGKPNWDEIERSRLFWGRPSAGVFALLLDGQHDAIHAHKRTGRWAAVCYLSASRDCEGREGLRLFRHRPTGAFSCAGASREQLLRFREDAADPALWDLAHVIDMRFNRMVLFDGQYFHAASDGFGGDARTGRLAQLFAIDFALS</sequence>
<gene>
    <name evidence="1" type="ORF">HTZ77_21255</name>
</gene>
<evidence type="ECO:0000313" key="2">
    <source>
        <dbReference type="Proteomes" id="UP000586042"/>
    </source>
</evidence>
<proteinExistence type="predicted"/>
<dbReference type="RefSeq" id="WP_175591399.1">
    <property type="nucleotide sequence ID" value="NZ_JABWGN010000008.1"/>
</dbReference>